<keyword evidence="1" id="KW-0732">Signal</keyword>
<reference evidence="2" key="1">
    <citation type="submission" date="2014-12" db="EMBL/GenBank/DDBJ databases">
        <title>Insight into the proteome of Arion vulgaris.</title>
        <authorList>
            <person name="Aradska J."/>
            <person name="Bulat T."/>
            <person name="Smidak R."/>
            <person name="Sarate P."/>
            <person name="Gangsoo J."/>
            <person name="Sialana F."/>
            <person name="Bilban M."/>
            <person name="Lubec G."/>
        </authorList>
    </citation>
    <scope>NUCLEOTIDE SEQUENCE</scope>
    <source>
        <tissue evidence="2">Skin</tissue>
    </source>
</reference>
<accession>A0A0B7A8F6</accession>
<gene>
    <name evidence="2" type="primary">ORF99275</name>
</gene>
<proteinExistence type="predicted"/>
<dbReference type="AlphaFoldDB" id="A0A0B7A8F6"/>
<evidence type="ECO:0008006" key="3">
    <source>
        <dbReference type="Google" id="ProtNLM"/>
    </source>
</evidence>
<sequence length="73" mass="8904">MFTSWSGSLWLRCCLVFRMSWVRIEAVQFCSQEHFFQIPRIVARATEFVQYSQQEMYHFYGERQPYEIKIVAL</sequence>
<dbReference type="EMBL" id="HACG01029405">
    <property type="protein sequence ID" value="CEK76270.1"/>
    <property type="molecule type" value="Transcribed_RNA"/>
</dbReference>
<evidence type="ECO:0000313" key="2">
    <source>
        <dbReference type="EMBL" id="CEK76270.1"/>
    </source>
</evidence>
<name>A0A0B7A8F6_9EUPU</name>
<evidence type="ECO:0000256" key="1">
    <source>
        <dbReference type="SAM" id="SignalP"/>
    </source>
</evidence>
<feature type="signal peptide" evidence="1">
    <location>
        <begin position="1"/>
        <end position="26"/>
    </location>
</feature>
<organism evidence="2">
    <name type="scientific">Arion vulgaris</name>
    <dbReference type="NCBI Taxonomy" id="1028688"/>
    <lineage>
        <taxon>Eukaryota</taxon>
        <taxon>Metazoa</taxon>
        <taxon>Spiralia</taxon>
        <taxon>Lophotrochozoa</taxon>
        <taxon>Mollusca</taxon>
        <taxon>Gastropoda</taxon>
        <taxon>Heterobranchia</taxon>
        <taxon>Euthyneura</taxon>
        <taxon>Panpulmonata</taxon>
        <taxon>Eupulmonata</taxon>
        <taxon>Stylommatophora</taxon>
        <taxon>Helicina</taxon>
        <taxon>Arionoidea</taxon>
        <taxon>Arionidae</taxon>
        <taxon>Arion</taxon>
    </lineage>
</organism>
<feature type="chain" id="PRO_5002127443" description="Secreted protein" evidence="1">
    <location>
        <begin position="27"/>
        <end position="73"/>
    </location>
</feature>
<protein>
    <recommendedName>
        <fullName evidence="3">Secreted protein</fullName>
    </recommendedName>
</protein>